<feature type="non-terminal residue" evidence="1">
    <location>
        <position position="1"/>
    </location>
</feature>
<evidence type="ECO:0000313" key="1">
    <source>
        <dbReference type="EMBL" id="EFZ21763.1"/>
    </source>
</evidence>
<gene>
    <name evidence="1" type="ORF">SINV_10359</name>
</gene>
<name>E9ICE2_SOLIN</name>
<accession>E9ICE2</accession>
<reference evidence="1" key="1">
    <citation type="journal article" date="2011" name="Proc. Natl. Acad. Sci. U.S.A.">
        <title>The genome of the fire ant Solenopsis invicta.</title>
        <authorList>
            <person name="Wurm Y."/>
            <person name="Wang J."/>
            <person name="Riba-Grognuz O."/>
            <person name="Corona M."/>
            <person name="Nygaard S."/>
            <person name="Hunt B.G."/>
            <person name="Ingram K.K."/>
            <person name="Falquet L."/>
            <person name="Nipitwattanaphon M."/>
            <person name="Gotzek D."/>
            <person name="Dijkstra M.B."/>
            <person name="Oettler J."/>
            <person name="Comtesse F."/>
            <person name="Shih C.J."/>
            <person name="Wu W.J."/>
            <person name="Yang C.C."/>
            <person name="Thomas J."/>
            <person name="Beaudoing E."/>
            <person name="Pradervand S."/>
            <person name="Flegel V."/>
            <person name="Cook E.D."/>
            <person name="Fabbretti R."/>
            <person name="Stockinger H."/>
            <person name="Long L."/>
            <person name="Farmerie W.G."/>
            <person name="Oakey J."/>
            <person name="Boomsma J.J."/>
            <person name="Pamilo P."/>
            <person name="Yi S.V."/>
            <person name="Heinze J."/>
            <person name="Goodisman M.A."/>
            <person name="Farinelli L."/>
            <person name="Harshman K."/>
            <person name="Hulo N."/>
            <person name="Cerutti L."/>
            <person name="Xenarios I."/>
            <person name="Shoemaker D."/>
            <person name="Keller L."/>
        </authorList>
    </citation>
    <scope>NUCLEOTIDE SEQUENCE [LARGE SCALE GENOMIC DNA]</scope>
</reference>
<feature type="non-terminal residue" evidence="1">
    <location>
        <position position="199"/>
    </location>
</feature>
<sequence>KTRSICSCQTTTIGSRTWLAENVKQVGQKNTDVVACICLSLRDSQVLQFANETKAKQLWKAIHDQYGGQAEDRAIDAELANNIDDQQDNSEIESIVDNNNVKERAVNLDNLNIDENVEPQIGAVRKGRPPGLTAAESLRCKKESLRERENRFREEGIRPGNIHIPNNYDEARKDINWRQWEIAMESELASIKKHNVWDI</sequence>
<proteinExistence type="predicted"/>
<protein>
    <submittedName>
        <fullName evidence="1">Uncharacterized protein</fullName>
    </submittedName>
</protein>
<dbReference type="EMBL" id="GL762247">
    <property type="protein sequence ID" value="EFZ21763.1"/>
    <property type="molecule type" value="Genomic_DNA"/>
</dbReference>
<dbReference type="HOGENOM" id="CLU_1375301_0_0_1"/>
<dbReference type="AlphaFoldDB" id="E9ICE2"/>
<organism>
    <name type="scientific">Solenopsis invicta</name>
    <name type="common">Red imported fire ant</name>
    <name type="synonym">Solenopsis wagneri</name>
    <dbReference type="NCBI Taxonomy" id="13686"/>
    <lineage>
        <taxon>Eukaryota</taxon>
        <taxon>Metazoa</taxon>
        <taxon>Ecdysozoa</taxon>
        <taxon>Arthropoda</taxon>
        <taxon>Hexapoda</taxon>
        <taxon>Insecta</taxon>
        <taxon>Pterygota</taxon>
        <taxon>Neoptera</taxon>
        <taxon>Endopterygota</taxon>
        <taxon>Hymenoptera</taxon>
        <taxon>Apocrita</taxon>
        <taxon>Aculeata</taxon>
        <taxon>Formicoidea</taxon>
        <taxon>Formicidae</taxon>
        <taxon>Myrmicinae</taxon>
        <taxon>Solenopsis</taxon>
    </lineage>
</organism>